<accession>A0A1I0TP63</accession>
<dbReference type="EMBL" id="FOJM01000012">
    <property type="protein sequence ID" value="SFA53363.1"/>
    <property type="molecule type" value="Genomic_DNA"/>
</dbReference>
<feature type="chain" id="PRO_5011549026" description="DUF4397 domain-containing protein" evidence="1">
    <location>
        <begin position="21"/>
        <end position="360"/>
    </location>
</feature>
<dbReference type="RefSeq" id="WP_090985113.1">
    <property type="nucleotide sequence ID" value="NZ_FOJM01000012.1"/>
</dbReference>
<dbReference type="Proteomes" id="UP000198836">
    <property type="component" value="Unassembled WGS sequence"/>
</dbReference>
<keyword evidence="3" id="KW-1185">Reference proteome</keyword>
<name>A0A1I0TP63_9SPHI</name>
<organism evidence="2 3">
    <name type="scientific">Pedobacter suwonensis</name>
    <dbReference type="NCBI Taxonomy" id="332999"/>
    <lineage>
        <taxon>Bacteria</taxon>
        <taxon>Pseudomonadati</taxon>
        <taxon>Bacteroidota</taxon>
        <taxon>Sphingobacteriia</taxon>
        <taxon>Sphingobacteriales</taxon>
        <taxon>Sphingobacteriaceae</taxon>
        <taxon>Pedobacter</taxon>
    </lineage>
</organism>
<dbReference type="AlphaFoldDB" id="A0A1I0TP63"/>
<sequence>MKLKIFAFFFLSAIATLSLSCRKAELLQPEPVKIVQLNVTGASSVELEYLYKDSVIAAPPAGGINVKTLLTVKDQHADLKIRKKGSTEILLSRTITVAPFDQYISIFYDGTKIYNSSISLLIKGYALAGELEFLIDGNVFLSGTGSINNTSPILIDKGTKREITVRKKGETDILLAKTIDATSNSQSINFFYDGIKIVDNVSLNPPVNPANMMVSAKFETLFAPQFKNVDVDLVFYTRLKPQSTAAYATAGTKVQPELRLTLLKDGTFNQIELPPLPDANYIYSFDIVEKGTDNVPYTTTSAPFVLAAYPFKPNQGRYGEINFEAGKSRLFVINDTKNILANTRSTYFSGKVTDLSQYFK</sequence>
<evidence type="ECO:0000313" key="3">
    <source>
        <dbReference type="Proteomes" id="UP000198836"/>
    </source>
</evidence>
<dbReference type="PROSITE" id="PS51257">
    <property type="entry name" value="PROKAR_LIPOPROTEIN"/>
    <property type="match status" value="1"/>
</dbReference>
<keyword evidence="1" id="KW-0732">Signal</keyword>
<protein>
    <recommendedName>
        <fullName evidence="4">DUF4397 domain-containing protein</fullName>
    </recommendedName>
</protein>
<reference evidence="3" key="1">
    <citation type="submission" date="2016-10" db="EMBL/GenBank/DDBJ databases">
        <authorList>
            <person name="Varghese N."/>
            <person name="Submissions S."/>
        </authorList>
    </citation>
    <scope>NUCLEOTIDE SEQUENCE [LARGE SCALE GENOMIC DNA]</scope>
    <source>
        <strain evidence="3">DSM 18130</strain>
    </source>
</reference>
<gene>
    <name evidence="2" type="ORF">SAMN04488511_11238</name>
</gene>
<feature type="signal peptide" evidence="1">
    <location>
        <begin position="1"/>
        <end position="20"/>
    </location>
</feature>
<evidence type="ECO:0000256" key="1">
    <source>
        <dbReference type="SAM" id="SignalP"/>
    </source>
</evidence>
<proteinExistence type="predicted"/>
<dbReference type="STRING" id="332999.SAMN04488511_11238"/>
<evidence type="ECO:0000313" key="2">
    <source>
        <dbReference type="EMBL" id="SFA53363.1"/>
    </source>
</evidence>
<dbReference type="OrthoDB" id="680758at2"/>
<evidence type="ECO:0008006" key="4">
    <source>
        <dbReference type="Google" id="ProtNLM"/>
    </source>
</evidence>